<sequence length="277" mass="32121">MDNKKLQILTAGYSLHSKPFHIFQPEGLENYLIRLQTTGRCRTRIEGKLERLEPGDLLLVAPGQPYELRIEGEPAIGVQSQGPPLINSGDYHIFPSGEWIEEWWQKQPRPRIIRLPLSEGVVGAFRQIMLERQRISNPSPEIAEYYLKILCTDIDRNLLQQPTRTYPTYLAHRIKNYIEENAAEPIRLEDAAAYAGISVSRAVHLFKETFDTSIIQYTLEVRLNMARERIIFSPLSLEHVAESSGFPNYNYFHRVFRKRFGMSPKQFRQHARTPVES</sequence>
<evidence type="ECO:0000256" key="1">
    <source>
        <dbReference type="ARBA" id="ARBA00023015"/>
    </source>
</evidence>
<dbReference type="InterPro" id="IPR003313">
    <property type="entry name" value="AraC-bd"/>
</dbReference>
<dbReference type="GO" id="GO:0003700">
    <property type="term" value="F:DNA-binding transcription factor activity"/>
    <property type="evidence" value="ECO:0007669"/>
    <property type="project" value="InterPro"/>
</dbReference>
<dbReference type="InterPro" id="IPR020449">
    <property type="entry name" value="Tscrpt_reg_AraC-type_HTH"/>
</dbReference>
<name>A0A919XXL7_9BACL</name>
<evidence type="ECO:0000256" key="2">
    <source>
        <dbReference type="ARBA" id="ARBA00023125"/>
    </source>
</evidence>
<dbReference type="AlphaFoldDB" id="A0A919XXL7"/>
<dbReference type="SUPFAM" id="SSF46689">
    <property type="entry name" value="Homeodomain-like"/>
    <property type="match status" value="2"/>
</dbReference>
<dbReference type="Gene3D" id="1.10.10.60">
    <property type="entry name" value="Homeodomain-like"/>
    <property type="match status" value="1"/>
</dbReference>
<organism evidence="5 6">
    <name type="scientific">Paenibacillus antibioticophila</name>
    <dbReference type="NCBI Taxonomy" id="1274374"/>
    <lineage>
        <taxon>Bacteria</taxon>
        <taxon>Bacillati</taxon>
        <taxon>Bacillota</taxon>
        <taxon>Bacilli</taxon>
        <taxon>Bacillales</taxon>
        <taxon>Paenibacillaceae</taxon>
        <taxon>Paenibacillus</taxon>
    </lineage>
</organism>
<dbReference type="InterPro" id="IPR037923">
    <property type="entry name" value="HTH-like"/>
</dbReference>
<evidence type="ECO:0000259" key="4">
    <source>
        <dbReference type="PROSITE" id="PS01124"/>
    </source>
</evidence>
<keyword evidence="1" id="KW-0805">Transcription regulation</keyword>
<dbReference type="GO" id="GO:0043565">
    <property type="term" value="F:sequence-specific DNA binding"/>
    <property type="evidence" value="ECO:0007669"/>
    <property type="project" value="InterPro"/>
</dbReference>
<feature type="domain" description="HTH araC/xylS-type" evidence="4">
    <location>
        <begin position="172"/>
        <end position="270"/>
    </location>
</feature>
<evidence type="ECO:0000313" key="5">
    <source>
        <dbReference type="EMBL" id="GIO38745.1"/>
    </source>
</evidence>
<comment type="caution">
    <text evidence="5">The sequence shown here is derived from an EMBL/GenBank/DDBJ whole genome shotgun (WGS) entry which is preliminary data.</text>
</comment>
<dbReference type="PANTHER" id="PTHR43280">
    <property type="entry name" value="ARAC-FAMILY TRANSCRIPTIONAL REGULATOR"/>
    <property type="match status" value="1"/>
</dbReference>
<proteinExistence type="predicted"/>
<keyword evidence="6" id="KW-1185">Reference proteome</keyword>
<keyword evidence="2 5" id="KW-0238">DNA-binding</keyword>
<dbReference type="PRINTS" id="PR00032">
    <property type="entry name" value="HTHARAC"/>
</dbReference>
<dbReference type="Proteomes" id="UP000681162">
    <property type="component" value="Unassembled WGS sequence"/>
</dbReference>
<dbReference type="Pfam" id="PF12833">
    <property type="entry name" value="HTH_18"/>
    <property type="match status" value="1"/>
</dbReference>
<evidence type="ECO:0000313" key="6">
    <source>
        <dbReference type="Proteomes" id="UP000681162"/>
    </source>
</evidence>
<dbReference type="PANTHER" id="PTHR43280:SF2">
    <property type="entry name" value="HTH-TYPE TRANSCRIPTIONAL REGULATOR EXSA"/>
    <property type="match status" value="1"/>
</dbReference>
<dbReference type="InterPro" id="IPR018060">
    <property type="entry name" value="HTH_AraC"/>
</dbReference>
<dbReference type="SMART" id="SM00342">
    <property type="entry name" value="HTH_ARAC"/>
    <property type="match status" value="1"/>
</dbReference>
<evidence type="ECO:0000256" key="3">
    <source>
        <dbReference type="ARBA" id="ARBA00023163"/>
    </source>
</evidence>
<protein>
    <submittedName>
        <fullName evidence="5">DNA-binding transcriptional regulator AraC</fullName>
    </submittedName>
</protein>
<dbReference type="PROSITE" id="PS01124">
    <property type="entry name" value="HTH_ARAC_FAMILY_2"/>
    <property type="match status" value="1"/>
</dbReference>
<dbReference type="InterPro" id="IPR009057">
    <property type="entry name" value="Homeodomain-like_sf"/>
</dbReference>
<reference evidence="5 6" key="1">
    <citation type="submission" date="2021-03" db="EMBL/GenBank/DDBJ databases">
        <title>Antimicrobial resistance genes in bacteria isolated from Japanese honey, and their potential for conferring macrolide and lincosamide resistance in the American foulbrood pathogen Paenibacillus larvae.</title>
        <authorList>
            <person name="Okamoto M."/>
            <person name="Kumagai M."/>
            <person name="Kanamori H."/>
            <person name="Takamatsu D."/>
        </authorList>
    </citation>
    <scope>NUCLEOTIDE SEQUENCE [LARGE SCALE GENOMIC DNA]</scope>
    <source>
        <strain evidence="5 6">J41TS12</strain>
    </source>
</reference>
<dbReference type="EMBL" id="BORR01000014">
    <property type="protein sequence ID" value="GIO38745.1"/>
    <property type="molecule type" value="Genomic_DNA"/>
</dbReference>
<dbReference type="Pfam" id="PF02311">
    <property type="entry name" value="AraC_binding"/>
    <property type="match status" value="1"/>
</dbReference>
<dbReference type="RefSeq" id="WP_212941096.1">
    <property type="nucleotide sequence ID" value="NZ_BORR01000014.1"/>
</dbReference>
<dbReference type="SUPFAM" id="SSF51215">
    <property type="entry name" value="Regulatory protein AraC"/>
    <property type="match status" value="1"/>
</dbReference>
<accession>A0A919XXL7</accession>
<keyword evidence="3" id="KW-0804">Transcription</keyword>
<gene>
    <name evidence="5" type="primary">araC</name>
    <name evidence="5" type="ORF">J41TS12_36060</name>
</gene>